<dbReference type="PROSITE" id="PS00134">
    <property type="entry name" value="TRYPSIN_HIS"/>
    <property type="match status" value="1"/>
</dbReference>
<dbReference type="GO" id="GO:0042381">
    <property type="term" value="P:hemolymph coagulation"/>
    <property type="evidence" value="ECO:0007669"/>
    <property type="project" value="UniProtKB-KW"/>
</dbReference>
<dbReference type="GO" id="GO:0004252">
    <property type="term" value="F:serine-type endopeptidase activity"/>
    <property type="evidence" value="ECO:0007669"/>
    <property type="project" value="InterPro"/>
</dbReference>
<dbReference type="Proteomes" id="UP001497623">
    <property type="component" value="Unassembled WGS sequence"/>
</dbReference>
<evidence type="ECO:0000256" key="2">
    <source>
        <dbReference type="ARBA" id="ARBA00022670"/>
    </source>
</evidence>
<dbReference type="SUPFAM" id="SSF50494">
    <property type="entry name" value="Trypsin-like serine proteases"/>
    <property type="match status" value="1"/>
</dbReference>
<accession>A0AAV2QI26</accession>
<organism evidence="13 14">
    <name type="scientific">Meganyctiphanes norvegica</name>
    <name type="common">Northern krill</name>
    <name type="synonym">Thysanopoda norvegica</name>
    <dbReference type="NCBI Taxonomy" id="48144"/>
    <lineage>
        <taxon>Eukaryota</taxon>
        <taxon>Metazoa</taxon>
        <taxon>Ecdysozoa</taxon>
        <taxon>Arthropoda</taxon>
        <taxon>Crustacea</taxon>
        <taxon>Multicrustacea</taxon>
        <taxon>Malacostraca</taxon>
        <taxon>Eumalacostraca</taxon>
        <taxon>Eucarida</taxon>
        <taxon>Euphausiacea</taxon>
        <taxon>Euphausiidae</taxon>
        <taxon>Meganyctiphanes</taxon>
    </lineage>
</organism>
<evidence type="ECO:0000256" key="11">
    <source>
        <dbReference type="RuleBase" id="RU363034"/>
    </source>
</evidence>
<evidence type="ECO:0000259" key="12">
    <source>
        <dbReference type="PROSITE" id="PS50240"/>
    </source>
</evidence>
<comment type="caution">
    <text evidence="13">The sequence shown here is derived from an EMBL/GenBank/DDBJ whole genome shotgun (WGS) entry which is preliminary data.</text>
</comment>
<reference evidence="13 14" key="1">
    <citation type="submission" date="2024-05" db="EMBL/GenBank/DDBJ databases">
        <authorList>
            <person name="Wallberg A."/>
        </authorList>
    </citation>
    <scope>NUCLEOTIDE SEQUENCE [LARGE SCALE GENOMIC DNA]</scope>
</reference>
<evidence type="ECO:0000256" key="8">
    <source>
        <dbReference type="ARBA" id="ARBA00024195"/>
    </source>
</evidence>
<keyword evidence="7" id="KW-1015">Disulfide bond</keyword>
<dbReference type="PRINTS" id="PR00722">
    <property type="entry name" value="CHYMOTRYPSIN"/>
</dbReference>
<keyword evidence="5" id="KW-0353">Hemolymph clotting</keyword>
<keyword evidence="6 11" id="KW-0720">Serine protease</keyword>
<dbReference type="InterPro" id="IPR043504">
    <property type="entry name" value="Peptidase_S1_PA_chymotrypsin"/>
</dbReference>
<keyword evidence="1" id="KW-0768">Sushi</keyword>
<evidence type="ECO:0000256" key="6">
    <source>
        <dbReference type="ARBA" id="ARBA00022825"/>
    </source>
</evidence>
<dbReference type="Pfam" id="PF00089">
    <property type="entry name" value="Trypsin"/>
    <property type="match status" value="1"/>
</dbReference>
<dbReference type="PANTHER" id="PTHR24252">
    <property type="entry name" value="ACROSIN-RELATED"/>
    <property type="match status" value="1"/>
</dbReference>
<evidence type="ECO:0000313" key="13">
    <source>
        <dbReference type="EMBL" id="CAL4083151.1"/>
    </source>
</evidence>
<proteinExistence type="inferred from homology"/>
<dbReference type="InterPro" id="IPR009003">
    <property type="entry name" value="Peptidase_S1_PA"/>
</dbReference>
<gene>
    <name evidence="13" type="ORF">MNOR_LOCUS12093</name>
</gene>
<feature type="domain" description="Peptidase S1" evidence="12">
    <location>
        <begin position="133"/>
        <end position="375"/>
    </location>
</feature>
<dbReference type="CDD" id="cd00190">
    <property type="entry name" value="Tryp_SPc"/>
    <property type="match status" value="1"/>
</dbReference>
<dbReference type="PROSITE" id="PS50240">
    <property type="entry name" value="TRYPSIN_DOM"/>
    <property type="match status" value="1"/>
</dbReference>
<comment type="similarity">
    <text evidence="8">Belongs to the peptidase S1 family. CLIP subfamily.</text>
</comment>
<evidence type="ECO:0000256" key="7">
    <source>
        <dbReference type="ARBA" id="ARBA00023157"/>
    </source>
</evidence>
<keyword evidence="14" id="KW-1185">Reference proteome</keyword>
<evidence type="ECO:0000256" key="4">
    <source>
        <dbReference type="ARBA" id="ARBA00022801"/>
    </source>
</evidence>
<sequence>GSANSENDLDLDLLNSISPDDLLSTNRNFRPTLQGGQCSTPERITGSCGALSQCGSYRSQARDLRNNLPFFKARLCRLEPRRAFVCCPLLGATPPPPIFNPVTQAFRPPQNSISSGRNSLFPKDCGISTGDRVVGGTEISAGAYPWLVAIGQTDFGGKFGSVCGGALITGRHVVTAAHCYEGVSPSLARVGEHDLNNDNDGAQTLRIVKVSLHPARNKAKSENDIAVITLERNVNFDRHILPICLPFKGELKNYNFEGRSLDVVGWGKTQERATAGSNIPQEAKVKVTSLSSCQHSFRNVGNLRVTGSQLCAGGNGHTDSCQGDSGGPLNYLDRSDGKYYLAGVVSTGLGCARRGFPGVYARVGAYLDWIVSEVQ</sequence>
<evidence type="ECO:0000256" key="5">
    <source>
        <dbReference type="ARBA" id="ARBA00022820"/>
    </source>
</evidence>
<dbReference type="InterPro" id="IPR001254">
    <property type="entry name" value="Trypsin_dom"/>
</dbReference>
<dbReference type="PANTHER" id="PTHR24252:SF7">
    <property type="entry name" value="HYALIN"/>
    <property type="match status" value="1"/>
</dbReference>
<feature type="non-terminal residue" evidence="13">
    <location>
        <position position="1"/>
    </location>
</feature>
<dbReference type="InterPro" id="IPR001314">
    <property type="entry name" value="Peptidase_S1A"/>
</dbReference>
<dbReference type="FunFam" id="2.40.10.10:FF:000120">
    <property type="entry name" value="Putative serine protease"/>
    <property type="match status" value="1"/>
</dbReference>
<dbReference type="SMART" id="SM00680">
    <property type="entry name" value="CLIP"/>
    <property type="match status" value="1"/>
</dbReference>
<dbReference type="AlphaFoldDB" id="A0AAV2QI26"/>
<dbReference type="EMBL" id="CAXKWB010006522">
    <property type="protein sequence ID" value="CAL4083151.1"/>
    <property type="molecule type" value="Genomic_DNA"/>
</dbReference>
<dbReference type="InterPro" id="IPR022700">
    <property type="entry name" value="CLIP"/>
</dbReference>
<evidence type="ECO:0000256" key="10">
    <source>
        <dbReference type="ARBA" id="ARBA00066707"/>
    </source>
</evidence>
<keyword evidence="4 11" id="KW-0378">Hydrolase</keyword>
<comment type="catalytic activity">
    <reaction evidence="9">
        <text>Selective cleavage of 103-Arg-|-Ser-104 and 124-Ile-|-Ile-125 bonds in Limulus clotting factor B to form activated factor B. Cleavage of -Pro-Arg-|-Xaa- bonds in synthetic substrates.</text>
        <dbReference type="EC" id="3.4.21.84"/>
    </reaction>
</comment>
<evidence type="ECO:0000313" key="14">
    <source>
        <dbReference type="Proteomes" id="UP001497623"/>
    </source>
</evidence>
<dbReference type="EC" id="3.4.21.84" evidence="10"/>
<keyword evidence="2 11" id="KW-0645">Protease</keyword>
<keyword evidence="3" id="KW-0732">Signal</keyword>
<dbReference type="InterPro" id="IPR018114">
    <property type="entry name" value="TRYPSIN_HIS"/>
</dbReference>
<dbReference type="Gene3D" id="2.40.10.10">
    <property type="entry name" value="Trypsin-like serine proteases"/>
    <property type="match status" value="1"/>
</dbReference>
<dbReference type="PROSITE" id="PS00135">
    <property type="entry name" value="TRYPSIN_SER"/>
    <property type="match status" value="1"/>
</dbReference>
<dbReference type="InterPro" id="IPR033116">
    <property type="entry name" value="TRYPSIN_SER"/>
</dbReference>
<protein>
    <recommendedName>
        <fullName evidence="10">limulus clotting factor C</fullName>
        <ecNumber evidence="10">3.4.21.84</ecNumber>
    </recommendedName>
</protein>
<evidence type="ECO:0000256" key="9">
    <source>
        <dbReference type="ARBA" id="ARBA00052079"/>
    </source>
</evidence>
<evidence type="ECO:0000256" key="1">
    <source>
        <dbReference type="ARBA" id="ARBA00022659"/>
    </source>
</evidence>
<dbReference type="GO" id="GO:0006508">
    <property type="term" value="P:proteolysis"/>
    <property type="evidence" value="ECO:0007669"/>
    <property type="project" value="UniProtKB-KW"/>
</dbReference>
<name>A0AAV2QI26_MEGNR</name>
<evidence type="ECO:0000256" key="3">
    <source>
        <dbReference type="ARBA" id="ARBA00022729"/>
    </source>
</evidence>
<dbReference type="SMART" id="SM00020">
    <property type="entry name" value="Tryp_SPc"/>
    <property type="match status" value="1"/>
</dbReference>